<keyword evidence="2" id="KW-1185">Reference proteome</keyword>
<dbReference type="Proteomes" id="UP001196136">
    <property type="component" value="Unassembled WGS sequence"/>
</dbReference>
<sequence length="396" mass="43690">TVSTGSSVTDYAGNYIYQGGTLQFFGQSEGYVTPDGNGGYDYVYQYKDHLGNIRLSYVEDDNGDLEIVEENNYYPFGLKHKGYNDIPMSPLGNSVAQKWKYNGVELDETTGLYEMDFRQYDAAIGRFTAIDLVTHHSMSTYTGFDNNPIYWADPSGANAECPSCETEEDWNAYYAQAEYTANITGQKIEFDMVLGDGPLSSAQMDDGHVVFYLNGELQDLNKHDNRLDAFSSLVGDGLMPEAPGRLFKFLGSLLKGGGDEVAEATTKVSDELDLLPGELEVGTYDELINAGTKGDNITPHHMPSANYMKSKGISTGEGVSMNMEQPYPGVGGRHRRTASYGRKSDASISARLSLATDIKDARQIYMQDGLYGGQVRDALQNVVKLNIKKFPNLYKK</sequence>
<comment type="caution">
    <text evidence="1">The sequence shown here is derived from an EMBL/GenBank/DDBJ whole genome shotgun (WGS) entry which is preliminary data.</text>
</comment>
<dbReference type="PANTHER" id="PTHR32305">
    <property type="match status" value="1"/>
</dbReference>
<name>A0ABS7EWH6_9FLAO</name>
<evidence type="ECO:0000313" key="1">
    <source>
        <dbReference type="EMBL" id="MBW8201968.1"/>
    </source>
</evidence>
<dbReference type="Gene3D" id="2.180.10.10">
    <property type="entry name" value="RHS repeat-associated core"/>
    <property type="match status" value="1"/>
</dbReference>
<evidence type="ECO:0008006" key="3">
    <source>
        <dbReference type="Google" id="ProtNLM"/>
    </source>
</evidence>
<accession>A0ABS7EWH6</accession>
<gene>
    <name evidence="1" type="ORF">K1F36_19255</name>
</gene>
<dbReference type="NCBIfam" id="TIGR03696">
    <property type="entry name" value="Rhs_assc_core"/>
    <property type="match status" value="1"/>
</dbReference>
<dbReference type="InterPro" id="IPR050708">
    <property type="entry name" value="T6SS_VgrG/RHS"/>
</dbReference>
<organism evidence="1 2">
    <name type="scientific">Flagellimonas abyssi</name>
    <dbReference type="NCBI Taxonomy" id="2864871"/>
    <lineage>
        <taxon>Bacteria</taxon>
        <taxon>Pseudomonadati</taxon>
        <taxon>Bacteroidota</taxon>
        <taxon>Flavobacteriia</taxon>
        <taxon>Flavobacteriales</taxon>
        <taxon>Flavobacteriaceae</taxon>
        <taxon>Flagellimonas</taxon>
    </lineage>
</organism>
<evidence type="ECO:0000313" key="2">
    <source>
        <dbReference type="Proteomes" id="UP001196136"/>
    </source>
</evidence>
<dbReference type="EMBL" id="JAHZSV010000060">
    <property type="protein sequence ID" value="MBW8201968.1"/>
    <property type="molecule type" value="Genomic_DNA"/>
</dbReference>
<dbReference type="PANTHER" id="PTHR32305:SF15">
    <property type="entry name" value="PROTEIN RHSA-RELATED"/>
    <property type="match status" value="1"/>
</dbReference>
<proteinExistence type="predicted"/>
<dbReference type="RefSeq" id="WP_313790090.1">
    <property type="nucleotide sequence ID" value="NZ_JAHZSV010000060.1"/>
</dbReference>
<dbReference type="InterPro" id="IPR022385">
    <property type="entry name" value="Rhs_assc_core"/>
</dbReference>
<feature type="non-terminal residue" evidence="1">
    <location>
        <position position="1"/>
    </location>
</feature>
<protein>
    <recommendedName>
        <fullName evidence="3">RHS repeat-associated core domain-containing protein</fullName>
    </recommendedName>
</protein>
<reference evidence="1 2" key="1">
    <citation type="submission" date="2021-08" db="EMBL/GenBank/DDBJ databases">
        <title>Muricauda profundi sp. nov., a marine bacterium isolated from deep seawater of the Mariana Trench.</title>
        <authorList>
            <person name="Wei Y."/>
        </authorList>
    </citation>
    <scope>NUCLEOTIDE SEQUENCE [LARGE SCALE GENOMIC DNA]</scope>
    <source>
        <strain evidence="1 2">W52</strain>
    </source>
</reference>